<dbReference type="Proteomes" id="UP000410492">
    <property type="component" value="Unassembled WGS sequence"/>
</dbReference>
<evidence type="ECO:0000259" key="1">
    <source>
        <dbReference type="PROSITE" id="PS51029"/>
    </source>
</evidence>
<protein>
    <recommendedName>
        <fullName evidence="1">MADF domain-containing protein</fullName>
    </recommendedName>
</protein>
<accession>A0A653BZ32</accession>
<proteinExistence type="predicted"/>
<dbReference type="InterPro" id="IPR006578">
    <property type="entry name" value="MADF-dom"/>
</dbReference>
<evidence type="ECO:0000313" key="2">
    <source>
        <dbReference type="EMBL" id="VEN40894.1"/>
    </source>
</evidence>
<sequence>MPVNEDCLIIYVQEHECLYDLKHKDYDKNLIKDNTWREIANKLN</sequence>
<dbReference type="AlphaFoldDB" id="A0A653BZ32"/>
<dbReference type="EMBL" id="CAACVG010006668">
    <property type="protein sequence ID" value="VEN40894.1"/>
    <property type="molecule type" value="Genomic_DNA"/>
</dbReference>
<evidence type="ECO:0000313" key="3">
    <source>
        <dbReference type="Proteomes" id="UP000410492"/>
    </source>
</evidence>
<keyword evidence="3" id="KW-1185">Reference proteome</keyword>
<gene>
    <name evidence="2" type="ORF">CALMAC_LOCUS4899</name>
</gene>
<dbReference type="Pfam" id="PF10545">
    <property type="entry name" value="MADF_DNA_bdg"/>
    <property type="match status" value="1"/>
</dbReference>
<feature type="domain" description="MADF" evidence="1">
    <location>
        <begin position="7"/>
        <end position="44"/>
    </location>
</feature>
<organism evidence="2 3">
    <name type="scientific">Callosobruchus maculatus</name>
    <name type="common">Southern cowpea weevil</name>
    <name type="synonym">Pulse bruchid</name>
    <dbReference type="NCBI Taxonomy" id="64391"/>
    <lineage>
        <taxon>Eukaryota</taxon>
        <taxon>Metazoa</taxon>
        <taxon>Ecdysozoa</taxon>
        <taxon>Arthropoda</taxon>
        <taxon>Hexapoda</taxon>
        <taxon>Insecta</taxon>
        <taxon>Pterygota</taxon>
        <taxon>Neoptera</taxon>
        <taxon>Endopterygota</taxon>
        <taxon>Coleoptera</taxon>
        <taxon>Polyphaga</taxon>
        <taxon>Cucujiformia</taxon>
        <taxon>Chrysomeloidea</taxon>
        <taxon>Chrysomelidae</taxon>
        <taxon>Bruchinae</taxon>
        <taxon>Bruchini</taxon>
        <taxon>Callosobruchus</taxon>
    </lineage>
</organism>
<name>A0A653BZ32_CALMS</name>
<reference evidence="2 3" key="1">
    <citation type="submission" date="2019-01" db="EMBL/GenBank/DDBJ databases">
        <authorList>
            <person name="Sayadi A."/>
        </authorList>
    </citation>
    <scope>NUCLEOTIDE SEQUENCE [LARGE SCALE GENOMIC DNA]</scope>
</reference>
<dbReference type="PROSITE" id="PS51029">
    <property type="entry name" value="MADF"/>
    <property type="match status" value="1"/>
</dbReference>